<dbReference type="EMBL" id="VSSQ01130153">
    <property type="protein sequence ID" value="MPN57963.1"/>
    <property type="molecule type" value="Genomic_DNA"/>
</dbReference>
<protein>
    <submittedName>
        <fullName evidence="1">Uncharacterized protein</fullName>
    </submittedName>
</protein>
<proteinExistence type="predicted"/>
<evidence type="ECO:0000313" key="1">
    <source>
        <dbReference type="EMBL" id="MPN57963.1"/>
    </source>
</evidence>
<dbReference type="AlphaFoldDB" id="A0A645JEG3"/>
<organism evidence="1">
    <name type="scientific">bioreactor metagenome</name>
    <dbReference type="NCBI Taxonomy" id="1076179"/>
    <lineage>
        <taxon>unclassified sequences</taxon>
        <taxon>metagenomes</taxon>
        <taxon>ecological metagenomes</taxon>
    </lineage>
</organism>
<comment type="caution">
    <text evidence="1">The sequence shown here is derived from an EMBL/GenBank/DDBJ whole genome shotgun (WGS) entry which is preliminary data.</text>
</comment>
<reference evidence="1" key="1">
    <citation type="submission" date="2019-08" db="EMBL/GenBank/DDBJ databases">
        <authorList>
            <person name="Kucharzyk K."/>
            <person name="Murdoch R.W."/>
            <person name="Higgins S."/>
            <person name="Loffler F."/>
        </authorList>
    </citation>
    <scope>NUCLEOTIDE SEQUENCE</scope>
</reference>
<gene>
    <name evidence="1" type="ORF">SDC9_205659</name>
</gene>
<accession>A0A645JEG3</accession>
<sequence>MFGIKIIVKTIGDSRSNTKLRAGKQFLYRLSQNVRGGVTKNFQSILTIQGHDFNFGILI</sequence>
<name>A0A645JEG3_9ZZZZ</name>